<gene>
    <name evidence="8" type="ORF">QBZ16_005159</name>
</gene>
<keyword evidence="9" id="KW-1185">Reference proteome</keyword>
<dbReference type="GO" id="GO:0005524">
    <property type="term" value="F:ATP binding"/>
    <property type="evidence" value="ECO:0007669"/>
    <property type="project" value="InterPro"/>
</dbReference>
<proteinExistence type="inferred from homology"/>
<dbReference type="Pfam" id="PF01119">
    <property type="entry name" value="DNA_mis_repair"/>
    <property type="match status" value="1"/>
</dbReference>
<name>A0AAD9IG18_PROWI</name>
<accession>A0AAD9IG18</accession>
<dbReference type="PANTHER" id="PTHR10073">
    <property type="entry name" value="DNA MISMATCH REPAIR PROTEIN MLH, PMS, MUTL"/>
    <property type="match status" value="1"/>
</dbReference>
<dbReference type="Pfam" id="PF16413">
    <property type="entry name" value="Mlh1_C"/>
    <property type="match status" value="1"/>
</dbReference>
<protein>
    <recommendedName>
        <fullName evidence="7">DNA mismatch repair protein S5 domain-containing protein</fullName>
    </recommendedName>
</protein>
<dbReference type="InterPro" id="IPR038973">
    <property type="entry name" value="MutL/Mlh/Pms-like"/>
</dbReference>
<comment type="subcellular location">
    <subcellularLocation>
        <location evidence="1">Nucleus</location>
    </subcellularLocation>
</comment>
<evidence type="ECO:0000259" key="7">
    <source>
        <dbReference type="SMART" id="SM01340"/>
    </source>
</evidence>
<dbReference type="Pfam" id="PF13589">
    <property type="entry name" value="HATPase_c_3"/>
    <property type="match status" value="1"/>
</dbReference>
<dbReference type="GO" id="GO:0006298">
    <property type="term" value="P:mismatch repair"/>
    <property type="evidence" value="ECO:0007669"/>
    <property type="project" value="InterPro"/>
</dbReference>
<feature type="compositionally biased region" description="Polar residues" evidence="6">
    <location>
        <begin position="522"/>
        <end position="536"/>
    </location>
</feature>
<dbReference type="PANTHER" id="PTHR10073:SF12">
    <property type="entry name" value="DNA MISMATCH REPAIR PROTEIN MLH1"/>
    <property type="match status" value="1"/>
</dbReference>
<keyword evidence="3" id="KW-0227">DNA damage</keyword>
<dbReference type="PROSITE" id="PS00058">
    <property type="entry name" value="DNA_MISMATCH_REPAIR_1"/>
    <property type="match status" value="1"/>
</dbReference>
<dbReference type="SUPFAM" id="SSF54211">
    <property type="entry name" value="Ribosomal protein S5 domain 2-like"/>
    <property type="match status" value="1"/>
</dbReference>
<dbReference type="GO" id="GO:0140664">
    <property type="term" value="F:ATP-dependent DNA damage sensor activity"/>
    <property type="evidence" value="ECO:0007669"/>
    <property type="project" value="InterPro"/>
</dbReference>
<feature type="region of interest" description="Disordered" evidence="6">
    <location>
        <begin position="522"/>
        <end position="554"/>
    </location>
</feature>
<comment type="similarity">
    <text evidence="2">Belongs to the DNA mismatch repair MutL/HexB family.</text>
</comment>
<dbReference type="Proteomes" id="UP001255856">
    <property type="component" value="Unassembled WGS sequence"/>
</dbReference>
<evidence type="ECO:0000313" key="8">
    <source>
        <dbReference type="EMBL" id="KAK2076931.1"/>
    </source>
</evidence>
<dbReference type="AlphaFoldDB" id="A0AAD9IG18"/>
<dbReference type="GO" id="GO:0032389">
    <property type="term" value="C:MutLalpha complex"/>
    <property type="evidence" value="ECO:0007669"/>
    <property type="project" value="TreeGrafter"/>
</dbReference>
<dbReference type="InterPro" id="IPR020568">
    <property type="entry name" value="Ribosomal_Su5_D2-typ_SF"/>
</dbReference>
<dbReference type="GO" id="GO:0030983">
    <property type="term" value="F:mismatched DNA binding"/>
    <property type="evidence" value="ECO:0007669"/>
    <property type="project" value="InterPro"/>
</dbReference>
<dbReference type="SMART" id="SM01340">
    <property type="entry name" value="DNA_mis_repair"/>
    <property type="match status" value="1"/>
</dbReference>
<dbReference type="InterPro" id="IPR014721">
    <property type="entry name" value="Ribsml_uS5_D2-typ_fold_subgr"/>
</dbReference>
<dbReference type="FunFam" id="3.30.565.10:FF:000003">
    <property type="entry name" value="DNA mismatch repair endonuclease MutL"/>
    <property type="match status" value="1"/>
</dbReference>
<dbReference type="InterPro" id="IPR014762">
    <property type="entry name" value="DNA_mismatch_repair_CS"/>
</dbReference>
<dbReference type="SUPFAM" id="SSF55874">
    <property type="entry name" value="ATPase domain of HSP90 chaperone/DNA topoisomerase II/histidine kinase"/>
    <property type="match status" value="1"/>
</dbReference>
<feature type="region of interest" description="Disordered" evidence="6">
    <location>
        <begin position="456"/>
        <end position="505"/>
    </location>
</feature>
<feature type="compositionally biased region" description="Polar residues" evidence="6">
    <location>
        <begin position="473"/>
        <end position="486"/>
    </location>
</feature>
<reference evidence="8" key="1">
    <citation type="submission" date="2021-01" db="EMBL/GenBank/DDBJ databases">
        <authorList>
            <person name="Eckstrom K.M.E."/>
        </authorList>
    </citation>
    <scope>NUCLEOTIDE SEQUENCE</scope>
    <source>
        <strain evidence="8">UVCC 0001</strain>
    </source>
</reference>
<dbReference type="Gene3D" id="3.30.230.10">
    <property type="match status" value="1"/>
</dbReference>
<dbReference type="InterPro" id="IPR013507">
    <property type="entry name" value="DNA_mismatch_S5_2-like"/>
</dbReference>
<evidence type="ECO:0000256" key="5">
    <source>
        <dbReference type="ARBA" id="ARBA00023242"/>
    </source>
</evidence>
<evidence type="ECO:0000256" key="6">
    <source>
        <dbReference type="SAM" id="MobiDB-lite"/>
    </source>
</evidence>
<dbReference type="NCBIfam" id="TIGR00585">
    <property type="entry name" value="mutl"/>
    <property type="match status" value="1"/>
</dbReference>
<dbReference type="EMBL" id="JASFZW010000008">
    <property type="protein sequence ID" value="KAK2076931.1"/>
    <property type="molecule type" value="Genomic_DNA"/>
</dbReference>
<evidence type="ECO:0000256" key="4">
    <source>
        <dbReference type="ARBA" id="ARBA00023204"/>
    </source>
</evidence>
<dbReference type="Gene3D" id="3.30.565.10">
    <property type="entry name" value="Histidine kinase-like ATPase, C-terminal domain"/>
    <property type="match status" value="1"/>
</dbReference>
<keyword evidence="5" id="KW-0539">Nucleus</keyword>
<dbReference type="InterPro" id="IPR032189">
    <property type="entry name" value="Mlh1_C"/>
</dbReference>
<dbReference type="GO" id="GO:0016887">
    <property type="term" value="F:ATP hydrolysis activity"/>
    <property type="evidence" value="ECO:0007669"/>
    <property type="project" value="InterPro"/>
</dbReference>
<evidence type="ECO:0000256" key="1">
    <source>
        <dbReference type="ARBA" id="ARBA00004123"/>
    </source>
</evidence>
<evidence type="ECO:0000313" key="9">
    <source>
        <dbReference type="Proteomes" id="UP001255856"/>
    </source>
</evidence>
<dbReference type="CDD" id="cd16926">
    <property type="entry name" value="HATPase_MutL-MLH-PMS-like"/>
    <property type="match status" value="1"/>
</dbReference>
<organism evidence="8 9">
    <name type="scientific">Prototheca wickerhamii</name>
    <dbReference type="NCBI Taxonomy" id="3111"/>
    <lineage>
        <taxon>Eukaryota</taxon>
        <taxon>Viridiplantae</taxon>
        <taxon>Chlorophyta</taxon>
        <taxon>core chlorophytes</taxon>
        <taxon>Trebouxiophyceae</taxon>
        <taxon>Chlorellales</taxon>
        <taxon>Chlorellaceae</taxon>
        <taxon>Prototheca</taxon>
    </lineage>
</organism>
<comment type="caution">
    <text evidence="8">The sequence shown here is derived from an EMBL/GenBank/DDBJ whole genome shotgun (WGS) entry which is preliminary data.</text>
</comment>
<evidence type="ECO:0000256" key="2">
    <source>
        <dbReference type="ARBA" id="ARBA00006082"/>
    </source>
</evidence>
<sequence length="796" mass="85415">MAAETPGTPGHPPIARLPIEVVNRIAAGEIIQRPYSALKELLENALDAGATSITVTCKDGGRKVLQIQDNGHGIRESDFALLCERHATSKLRQFDDLETIETLGFRGEALASISFVAHLTVTSQTADAPYALQATYHDGKLDASGLKPCASTQGTTVLVEDLFYNVPLRQRALRSASEEFSQVLDVVGRYAMYCPAVGFTCRRQGESRADLVTPAGATRQQNIQAVHGPSVARALKELELEVGDVDSGGGAAGGFACRVRGLVTGSAWSGRKSVFVLFINGRPVDCGPLRRACEATVSAVLQKPTKPFIFLDVRLPSRHVDVNVHPTKKEVAFLYQEELIEALQGQLELVLRDADRARVFSQTQLPSAPLVDLPAPSQAVPASQGYRPDKLVRTDARALTLDAYLVTNSQQGGDGVAEAALACPEEGDEAVVCDDERMPAAVANHDASQRIAEATRALSDDGRGPQLADDTIARSSTPIHAQTPSSLIGARRPKPRTSAPAGEPGAFALMPTALEIGALSSVTETPTPGPASQQRVLQRRPSGGRHASGRRSETSSSLASIELLLADAAAASHAGLAELMKTFAFVGMASWQHALVQQGTRLFLLRLAPLLEELAYQRALTGFGEFTRVAVEPPVALSELFAIAHARRTGVKDAPDARQGAEALRARALSQAAMLEDHFCIDVDRDGRLASLPALFGPVAPAAAGLPDFAWALQTAVDWTQELACFRSLARALGRLFGRHCLPAGGLPGPEQRWTLEHQLLPLLRSGFDPDRRHLRNGNVVELTRLEQLYRVFERC</sequence>
<feature type="domain" description="DNA mismatch repair protein S5" evidence="7">
    <location>
        <begin position="223"/>
        <end position="352"/>
    </location>
</feature>
<keyword evidence="4" id="KW-0234">DNA repair</keyword>
<dbReference type="InterPro" id="IPR002099">
    <property type="entry name" value="MutL/Mlh/PMS"/>
</dbReference>
<evidence type="ECO:0000256" key="3">
    <source>
        <dbReference type="ARBA" id="ARBA00022763"/>
    </source>
</evidence>
<dbReference type="InterPro" id="IPR036890">
    <property type="entry name" value="HATPase_C_sf"/>
</dbReference>